<protein>
    <recommendedName>
        <fullName evidence="2">PPC domain-containing protein</fullName>
    </recommendedName>
</protein>
<dbReference type="Proteomes" id="UP001189122">
    <property type="component" value="Unassembled WGS sequence"/>
</dbReference>
<dbReference type="PROSITE" id="PS51742">
    <property type="entry name" value="PPC"/>
    <property type="match status" value="1"/>
</dbReference>
<dbReference type="Pfam" id="PF03479">
    <property type="entry name" value="PCC"/>
    <property type="match status" value="1"/>
</dbReference>
<sequence>MEVAGGADVGECIAHFARRRQRGVCVLSGAGVVANVAIRQPTAGVVALHGSFEILSLTGTFLPAAAAPGSGGLTVYLAGGQGRWWVARGGSAGGGGARGGDSRVLCQRDLRALAAQRGGRPRRRRERRHPRRVPRRDAGESVLAAHRQLTGELATKPRASEARRLPVAALSPSLLTRRRRTHSRGTKAKTIAPETEAHGKTSYTTSVTPC</sequence>
<evidence type="ECO:0000313" key="3">
    <source>
        <dbReference type="EMBL" id="CAA2615765.1"/>
    </source>
</evidence>
<dbReference type="CDD" id="cd11378">
    <property type="entry name" value="DUF296"/>
    <property type="match status" value="1"/>
</dbReference>
<feature type="region of interest" description="Disordered" evidence="1">
    <location>
        <begin position="115"/>
        <end position="210"/>
    </location>
</feature>
<gene>
    <name evidence="3" type="ORF">SI7747_02002015</name>
</gene>
<dbReference type="GO" id="GO:0005634">
    <property type="term" value="C:nucleus"/>
    <property type="evidence" value="ECO:0007669"/>
    <property type="project" value="TreeGrafter"/>
</dbReference>
<feature type="domain" description="PPC" evidence="2">
    <location>
        <begin position="1"/>
        <end position="131"/>
    </location>
</feature>
<dbReference type="Gene3D" id="3.30.1330.80">
    <property type="entry name" value="Hypothetical protein, similar to alpha- acetolactate decarboxylase, domain 2"/>
    <property type="match status" value="1"/>
</dbReference>
<dbReference type="GO" id="GO:0003680">
    <property type="term" value="F:minor groove of adenine-thymine-rich DNA binding"/>
    <property type="evidence" value="ECO:0007669"/>
    <property type="project" value="InterPro"/>
</dbReference>
<dbReference type="EMBL" id="CACRZD030000002">
    <property type="protein sequence ID" value="CAA6655475.1"/>
    <property type="molecule type" value="Genomic_DNA"/>
</dbReference>
<dbReference type="InterPro" id="IPR005175">
    <property type="entry name" value="PPC_dom"/>
</dbReference>
<dbReference type="SUPFAM" id="SSF117856">
    <property type="entry name" value="AF0104/ALDC/Ptd012-like"/>
    <property type="match status" value="1"/>
</dbReference>
<organism evidence="3">
    <name type="scientific">Spirodela intermedia</name>
    <name type="common">Intermediate duckweed</name>
    <dbReference type="NCBI Taxonomy" id="51605"/>
    <lineage>
        <taxon>Eukaryota</taxon>
        <taxon>Viridiplantae</taxon>
        <taxon>Streptophyta</taxon>
        <taxon>Embryophyta</taxon>
        <taxon>Tracheophyta</taxon>
        <taxon>Spermatophyta</taxon>
        <taxon>Magnoliopsida</taxon>
        <taxon>Liliopsida</taxon>
        <taxon>Araceae</taxon>
        <taxon>Lemnoideae</taxon>
        <taxon>Spirodela</taxon>
    </lineage>
</organism>
<dbReference type="EMBL" id="LR743589">
    <property type="protein sequence ID" value="CAA2615765.1"/>
    <property type="molecule type" value="Genomic_DNA"/>
</dbReference>
<reference evidence="3 4" key="1">
    <citation type="submission" date="2019-12" db="EMBL/GenBank/DDBJ databases">
        <authorList>
            <person name="Scholz U."/>
            <person name="Mascher M."/>
            <person name="Fiebig A."/>
        </authorList>
    </citation>
    <scope>NUCLEOTIDE SEQUENCE</scope>
</reference>
<name>A0A7I8IDK3_SPIIN</name>
<dbReference type="GO" id="GO:0003700">
    <property type="term" value="F:DNA-binding transcription factor activity"/>
    <property type="evidence" value="ECO:0007669"/>
    <property type="project" value="TreeGrafter"/>
</dbReference>
<evidence type="ECO:0000313" key="4">
    <source>
        <dbReference type="Proteomes" id="UP001189122"/>
    </source>
</evidence>
<dbReference type="InterPro" id="IPR014476">
    <property type="entry name" value="AHL15-29"/>
</dbReference>
<dbReference type="AlphaFoldDB" id="A0A7I8IDK3"/>
<feature type="compositionally biased region" description="Polar residues" evidence="1">
    <location>
        <begin position="201"/>
        <end position="210"/>
    </location>
</feature>
<proteinExistence type="predicted"/>
<dbReference type="PANTHER" id="PTHR31100">
    <property type="entry name" value="AT-HOOK MOTIF NUCLEAR-LOCALIZED PROTEIN 15"/>
    <property type="match status" value="1"/>
</dbReference>
<dbReference type="PANTHER" id="PTHR31100:SF3">
    <property type="entry name" value="AT-HOOK MOTIF NUCLEAR-LOCALIZED PROTEIN 20"/>
    <property type="match status" value="1"/>
</dbReference>
<feature type="compositionally biased region" description="Basic residues" evidence="1">
    <location>
        <begin position="119"/>
        <end position="134"/>
    </location>
</feature>
<feature type="compositionally biased region" description="Basic residues" evidence="1">
    <location>
        <begin position="176"/>
        <end position="187"/>
    </location>
</feature>
<evidence type="ECO:0000259" key="2">
    <source>
        <dbReference type="PROSITE" id="PS51742"/>
    </source>
</evidence>
<evidence type="ECO:0000256" key="1">
    <source>
        <dbReference type="SAM" id="MobiDB-lite"/>
    </source>
</evidence>
<keyword evidence="4" id="KW-1185">Reference proteome</keyword>
<accession>A0A7I8IDK3</accession>